<proteinExistence type="predicted"/>
<sequence length="419" mass="47510">MKSLIFLSSFLLLLMGSCVQENHEKPQMGMLTISDIVLQDFGNYALNSRMSEVSEWKHIFPESATLLITNKATGQEYTLEYNPNDFTESYQIQLPFGKYIVYSEVEGRELEAFLPFVVTGEFALDNTSLDISLQANTEYGLVTVAKSPLILGAELGGDYGLFDLKDSPFLYSYSKERQTRLIISLVDNEFYKEIGKGLTIDAYNHYHFYLKETESQGMVNFIELAIGPFEYHEEYFDVGEKPLLTVTDEGGRTYDVVKIGDQYWMAENLMSTTFCNGDELESMSWGVIPPYYASSVLSESRNICPCDWHIPTDEDWQTLESYLGLPDNELYALNTERGRGTSTGYILHSDYIGLALEYSGYMNWDQRFQTGQAGYFWSASFDEMGAVDSLLVRNIDGGSGIWRSSVESSYAVPIRCVKD</sequence>
<dbReference type="NCBIfam" id="TIGR02145">
    <property type="entry name" value="Fib_succ_major"/>
    <property type="match status" value="1"/>
</dbReference>
<dbReference type="Pfam" id="PF09603">
    <property type="entry name" value="Fib_succ_major"/>
    <property type="match status" value="1"/>
</dbReference>
<feature type="domain" description="Fibrobacter succinogenes major paralogous" evidence="1">
    <location>
        <begin position="257"/>
        <end position="418"/>
    </location>
</feature>
<organism evidence="2 3">
    <name type="scientific">Echinicola strongylocentroti</name>
    <dbReference type="NCBI Taxonomy" id="1795355"/>
    <lineage>
        <taxon>Bacteria</taxon>
        <taxon>Pseudomonadati</taxon>
        <taxon>Bacteroidota</taxon>
        <taxon>Cytophagia</taxon>
        <taxon>Cytophagales</taxon>
        <taxon>Cyclobacteriaceae</taxon>
        <taxon>Echinicola</taxon>
    </lineage>
</organism>
<dbReference type="InterPro" id="IPR011871">
    <property type="entry name" value="Fib_succ_major"/>
</dbReference>
<dbReference type="RefSeq" id="WP_112782176.1">
    <property type="nucleotide sequence ID" value="NZ_CP030041.1"/>
</dbReference>
<evidence type="ECO:0000259" key="1">
    <source>
        <dbReference type="Pfam" id="PF09603"/>
    </source>
</evidence>
<accession>A0A2Z4IDA6</accession>
<evidence type="ECO:0000313" key="2">
    <source>
        <dbReference type="EMBL" id="AWW28755.1"/>
    </source>
</evidence>
<evidence type="ECO:0000313" key="3">
    <source>
        <dbReference type="Proteomes" id="UP000248688"/>
    </source>
</evidence>
<gene>
    <name evidence="2" type="ORF">DN752_00620</name>
</gene>
<dbReference type="AlphaFoldDB" id="A0A2Z4IDA6"/>
<dbReference type="OrthoDB" id="9805760at2"/>
<dbReference type="EMBL" id="CP030041">
    <property type="protein sequence ID" value="AWW28755.1"/>
    <property type="molecule type" value="Genomic_DNA"/>
</dbReference>
<protein>
    <recommendedName>
        <fullName evidence="1">Fibrobacter succinogenes major paralogous domain-containing protein</fullName>
    </recommendedName>
</protein>
<dbReference type="Proteomes" id="UP000248688">
    <property type="component" value="Chromosome"/>
</dbReference>
<dbReference type="PROSITE" id="PS51257">
    <property type="entry name" value="PROKAR_LIPOPROTEIN"/>
    <property type="match status" value="1"/>
</dbReference>
<keyword evidence="3" id="KW-1185">Reference proteome</keyword>
<reference evidence="2 3" key="1">
    <citation type="submission" date="2018-06" db="EMBL/GenBank/DDBJ databases">
        <title>Echinicola strongylocentroti sp. nov., isolated from a sea urchin Strongylocentrotus intermedius.</title>
        <authorList>
            <person name="Bae S.S."/>
        </authorList>
    </citation>
    <scope>NUCLEOTIDE SEQUENCE [LARGE SCALE GENOMIC DNA]</scope>
    <source>
        <strain evidence="2 3">MEBiC08714</strain>
    </source>
</reference>
<dbReference type="KEGG" id="est:DN752_00620"/>
<name>A0A2Z4IDA6_9BACT</name>